<name>A0A0E9RSK1_ANGAN</name>
<reference evidence="1" key="1">
    <citation type="submission" date="2014-11" db="EMBL/GenBank/DDBJ databases">
        <authorList>
            <person name="Amaro Gonzalez C."/>
        </authorList>
    </citation>
    <scope>NUCLEOTIDE SEQUENCE</scope>
</reference>
<sequence>MAREVHIAMVTEGKVLTCKKL</sequence>
<organism evidence="1">
    <name type="scientific">Anguilla anguilla</name>
    <name type="common">European freshwater eel</name>
    <name type="synonym">Muraena anguilla</name>
    <dbReference type="NCBI Taxonomy" id="7936"/>
    <lineage>
        <taxon>Eukaryota</taxon>
        <taxon>Metazoa</taxon>
        <taxon>Chordata</taxon>
        <taxon>Craniata</taxon>
        <taxon>Vertebrata</taxon>
        <taxon>Euteleostomi</taxon>
        <taxon>Actinopterygii</taxon>
        <taxon>Neopterygii</taxon>
        <taxon>Teleostei</taxon>
        <taxon>Anguilliformes</taxon>
        <taxon>Anguillidae</taxon>
        <taxon>Anguilla</taxon>
    </lineage>
</organism>
<proteinExistence type="predicted"/>
<evidence type="ECO:0000313" key="1">
    <source>
        <dbReference type="EMBL" id="JAH32139.1"/>
    </source>
</evidence>
<dbReference type="AlphaFoldDB" id="A0A0E9RSK1"/>
<reference evidence="1" key="2">
    <citation type="journal article" date="2015" name="Fish Shellfish Immunol.">
        <title>Early steps in the European eel (Anguilla anguilla)-Vibrio vulnificus interaction in the gills: Role of the RtxA13 toxin.</title>
        <authorList>
            <person name="Callol A."/>
            <person name="Pajuelo D."/>
            <person name="Ebbesson L."/>
            <person name="Teles M."/>
            <person name="MacKenzie S."/>
            <person name="Amaro C."/>
        </authorList>
    </citation>
    <scope>NUCLEOTIDE SEQUENCE</scope>
</reference>
<dbReference type="EMBL" id="GBXM01076438">
    <property type="protein sequence ID" value="JAH32139.1"/>
    <property type="molecule type" value="Transcribed_RNA"/>
</dbReference>
<protein>
    <submittedName>
        <fullName evidence="1">Uncharacterized protein</fullName>
    </submittedName>
</protein>
<accession>A0A0E9RSK1</accession>